<keyword evidence="2" id="KW-1185">Reference proteome</keyword>
<protein>
    <submittedName>
        <fullName evidence="1">Uncharacterized protein</fullName>
    </submittedName>
</protein>
<name>A0ACC0TWD7_9AGAM</name>
<proteinExistence type="predicted"/>
<evidence type="ECO:0000313" key="1">
    <source>
        <dbReference type="EMBL" id="KAI9450977.1"/>
    </source>
</evidence>
<dbReference type="Proteomes" id="UP001207468">
    <property type="component" value="Unassembled WGS sequence"/>
</dbReference>
<dbReference type="EMBL" id="JAGFNK010000398">
    <property type="protein sequence ID" value="KAI9450977.1"/>
    <property type="molecule type" value="Genomic_DNA"/>
</dbReference>
<organism evidence="1 2">
    <name type="scientific">Russula earlei</name>
    <dbReference type="NCBI Taxonomy" id="71964"/>
    <lineage>
        <taxon>Eukaryota</taxon>
        <taxon>Fungi</taxon>
        <taxon>Dikarya</taxon>
        <taxon>Basidiomycota</taxon>
        <taxon>Agaricomycotina</taxon>
        <taxon>Agaricomycetes</taxon>
        <taxon>Russulales</taxon>
        <taxon>Russulaceae</taxon>
        <taxon>Russula</taxon>
    </lineage>
</organism>
<evidence type="ECO:0000313" key="2">
    <source>
        <dbReference type="Proteomes" id="UP001207468"/>
    </source>
</evidence>
<accession>A0ACC0TWD7</accession>
<sequence length="232" mass="26399">MSQTYNPLHSILIPLISGKSTPPLLTHSVLPALTNLGFRGVHKYLEDLLAQIKAPILNILHVSLFIEPNFVLPQLHQLISQVKSFKTCDRASVRTSDHAIQFSIFRESPKHPKLSLEIKCKVLDQQHSSLAQLDIHGVSHPYHNNNMENTQWLELLDPFTAVNDLHLSNQSGRHVCQVLEELINERVTEVLPTLQNIFLKGFKPSDSGPKCIERFVAMRELFDHPVAVHHWE</sequence>
<gene>
    <name evidence="1" type="ORF">F5148DRAFT_1370661</name>
</gene>
<reference evidence="1" key="1">
    <citation type="submission" date="2021-03" db="EMBL/GenBank/DDBJ databases">
        <title>Evolutionary priming and transition to the ectomycorrhizal habit in an iconic lineage of mushroom-forming fungi: is preadaptation a requirement?</title>
        <authorList>
            <consortium name="DOE Joint Genome Institute"/>
            <person name="Looney B.P."/>
            <person name="Miyauchi S."/>
            <person name="Morin E."/>
            <person name="Drula E."/>
            <person name="Courty P.E."/>
            <person name="Chicoki N."/>
            <person name="Fauchery L."/>
            <person name="Kohler A."/>
            <person name="Kuo A."/>
            <person name="LaButti K."/>
            <person name="Pangilinan J."/>
            <person name="Lipzen A."/>
            <person name="Riley R."/>
            <person name="Andreopoulos W."/>
            <person name="He G."/>
            <person name="Johnson J."/>
            <person name="Barry K.W."/>
            <person name="Grigoriev I.V."/>
            <person name="Nagy L."/>
            <person name="Hibbett D."/>
            <person name="Henrissat B."/>
            <person name="Matheny P.B."/>
            <person name="Labbe J."/>
            <person name="Martin A.F."/>
        </authorList>
    </citation>
    <scope>NUCLEOTIDE SEQUENCE</scope>
    <source>
        <strain evidence="1">BPL698</strain>
    </source>
</reference>
<comment type="caution">
    <text evidence="1">The sequence shown here is derived from an EMBL/GenBank/DDBJ whole genome shotgun (WGS) entry which is preliminary data.</text>
</comment>